<sequence>MSLIYNSLKQHEKKTGSLAQVNSISHKTEQVKISAKVVWLVLIGVGIAILIGLVNLQVNWQVQAKDGHANSENHLVQASEDNEISDFSIENEVANKEVELKRNGLLIAQKDSDISPVPNDIGSNTTIEDIVIQDEQSAMAVDKSKEREPTKIVAVEVENEIEKSKAKSAEKVMVVDRVAIEKVKPAKQVEQKEVSVSASTEPSIEKVQTLELAKLEKPREVRLAVVPDKKLEVKKPPEKPINIALNQPSKLVAKVTPNKRIMRTEPKPASSQPQGAVKVEQKKIEKNSIDYFVAVKRKVSEIKQSVNFKDFKAANKSLNQLETLSGSESVIYQRMNAYTALKDHRYQEAATSYQKLLNQQPEDLEANMNLVIVLSEMGEKQTAKQQLSRLDNLYPESSRVKQYKKLIQAKYGY</sequence>
<keyword evidence="1" id="KW-1133">Transmembrane helix</keyword>
<evidence type="ECO:0000313" key="2">
    <source>
        <dbReference type="EMBL" id="WEJ62503.1"/>
    </source>
</evidence>
<feature type="transmembrane region" description="Helical" evidence="1">
    <location>
        <begin position="37"/>
        <end position="56"/>
    </location>
</feature>
<dbReference type="Proteomes" id="UP001222275">
    <property type="component" value="Chromosome"/>
</dbReference>
<dbReference type="InterPro" id="IPR011990">
    <property type="entry name" value="TPR-like_helical_dom_sf"/>
</dbReference>
<dbReference type="RefSeq" id="WP_275594761.1">
    <property type="nucleotide sequence ID" value="NZ_CP102381.1"/>
</dbReference>
<evidence type="ECO:0000313" key="3">
    <source>
        <dbReference type="Proteomes" id="UP001222275"/>
    </source>
</evidence>
<dbReference type="SUPFAM" id="SSF48452">
    <property type="entry name" value="TPR-like"/>
    <property type="match status" value="1"/>
</dbReference>
<evidence type="ECO:0000256" key="1">
    <source>
        <dbReference type="SAM" id="Phobius"/>
    </source>
</evidence>
<dbReference type="Gene3D" id="1.25.40.10">
    <property type="entry name" value="Tetratricopeptide repeat domain"/>
    <property type="match status" value="1"/>
</dbReference>
<keyword evidence="1" id="KW-0812">Transmembrane</keyword>
<proteinExistence type="predicted"/>
<protein>
    <submittedName>
        <fullName evidence="2">Tetratricopeptide repeat protein</fullName>
    </submittedName>
</protein>
<dbReference type="Pfam" id="PF14559">
    <property type="entry name" value="TPR_19"/>
    <property type="match status" value="1"/>
</dbReference>
<reference evidence="2 3" key="1">
    <citation type="submission" date="2022-06" db="EMBL/GenBank/DDBJ databases">
        <title>Thiomicrohabdus sp. nov, an obligately chemolithoautotrophic, sulfur-oxidizing bacterium isolated from beach of Guanyin Mountain. Amoy.</title>
        <authorList>
            <person name="Zhu H."/>
        </authorList>
    </citation>
    <scope>NUCLEOTIDE SEQUENCE [LARGE SCALE GENOMIC DNA]</scope>
    <source>
        <strain evidence="2 3">XGS-01</strain>
    </source>
</reference>
<dbReference type="EMBL" id="CP102381">
    <property type="protein sequence ID" value="WEJ62503.1"/>
    <property type="molecule type" value="Genomic_DNA"/>
</dbReference>
<name>A0ABY8CDL1_9GAMM</name>
<keyword evidence="3" id="KW-1185">Reference proteome</keyword>
<accession>A0ABY8CDL1</accession>
<gene>
    <name evidence="2" type="ORF">NR989_10870</name>
</gene>
<keyword evidence="1" id="KW-0472">Membrane</keyword>
<organism evidence="2 3">
    <name type="scientific">Thiomicrorhabdus lithotrophica</name>
    <dbReference type="NCBI Taxonomy" id="2949997"/>
    <lineage>
        <taxon>Bacteria</taxon>
        <taxon>Pseudomonadati</taxon>
        <taxon>Pseudomonadota</taxon>
        <taxon>Gammaproteobacteria</taxon>
        <taxon>Thiotrichales</taxon>
        <taxon>Piscirickettsiaceae</taxon>
        <taxon>Thiomicrorhabdus</taxon>
    </lineage>
</organism>